<dbReference type="InterPro" id="IPR019734">
    <property type="entry name" value="TPR_rpt"/>
</dbReference>
<evidence type="ECO:0000256" key="3">
    <source>
        <dbReference type="PROSITE-ProRule" id="PRU00339"/>
    </source>
</evidence>
<evidence type="ECO:0000256" key="1">
    <source>
        <dbReference type="ARBA" id="ARBA00022737"/>
    </source>
</evidence>
<gene>
    <name evidence="4" type="ORF">SAMN05660337_2431</name>
</gene>
<evidence type="ECO:0000256" key="2">
    <source>
        <dbReference type="ARBA" id="ARBA00022803"/>
    </source>
</evidence>
<dbReference type="InterPro" id="IPR051012">
    <property type="entry name" value="CellSynth/LPSAsmb/PSIAsmb"/>
</dbReference>
<dbReference type="STRING" id="246191.SAMN05660337_2431"/>
<dbReference type="Proteomes" id="UP000199053">
    <property type="component" value="Unassembled WGS sequence"/>
</dbReference>
<keyword evidence="1" id="KW-0677">Repeat</keyword>
<organism evidence="4 5">
    <name type="scientific">Maridesulfovibrio ferrireducens</name>
    <dbReference type="NCBI Taxonomy" id="246191"/>
    <lineage>
        <taxon>Bacteria</taxon>
        <taxon>Pseudomonadati</taxon>
        <taxon>Thermodesulfobacteriota</taxon>
        <taxon>Desulfovibrionia</taxon>
        <taxon>Desulfovibrionales</taxon>
        <taxon>Desulfovibrionaceae</taxon>
        <taxon>Maridesulfovibrio</taxon>
    </lineage>
</organism>
<feature type="repeat" description="TPR" evidence="3">
    <location>
        <begin position="92"/>
        <end position="125"/>
    </location>
</feature>
<evidence type="ECO:0000313" key="5">
    <source>
        <dbReference type="Proteomes" id="UP000199053"/>
    </source>
</evidence>
<evidence type="ECO:0000313" key="4">
    <source>
        <dbReference type="EMBL" id="SDL19724.1"/>
    </source>
</evidence>
<proteinExistence type="predicted"/>
<dbReference type="SUPFAM" id="SSF48452">
    <property type="entry name" value="TPR-like"/>
    <property type="match status" value="1"/>
</dbReference>
<dbReference type="PANTHER" id="PTHR45586">
    <property type="entry name" value="TPR REPEAT-CONTAINING PROTEIN PA4667"/>
    <property type="match status" value="1"/>
</dbReference>
<dbReference type="InterPro" id="IPR011990">
    <property type="entry name" value="TPR-like_helical_dom_sf"/>
</dbReference>
<protein>
    <submittedName>
        <fullName evidence="4">Lipopolysaccharide biosynthesis regulator YciM, contains six TPR domains and a predicted metal-binding C-terminal domain</fullName>
    </submittedName>
</protein>
<dbReference type="Gene3D" id="1.25.40.10">
    <property type="entry name" value="Tetratricopeptide repeat domain"/>
    <property type="match status" value="1"/>
</dbReference>
<keyword evidence="2 3" id="KW-0802">TPR repeat</keyword>
<dbReference type="AlphaFoldDB" id="A0A1G9I4B8"/>
<dbReference type="EMBL" id="FNGA01000003">
    <property type="protein sequence ID" value="SDL19724.1"/>
    <property type="molecule type" value="Genomic_DNA"/>
</dbReference>
<sequence length="379" mass="42877">MSLLSLFRKKKSTAPDNRAPSYLSGTAKTETGLADTRAAIDELSKAVKDTPEAVEIYLALGNLYRSQGEIERAAQIRNSLIVRPGLAPATKARALYELGRDFSRGGFLDRAVNAFEKAREIEGDSPEILTELAVLAAGSREFEKAASYYSKLEHPVQEAHYLARCAEDEFSYGDGSTAQHILEKALHIYPSSTESWLLILAQLKKAGSLDKFRKKFREALQKVPKHLRFVLVEGLLAESSIFGDTPNSVSASNSEKSHSFYKVMVEEIEASDPDVSMHYYGARLLQLCKKHEEASIWLEKTLMLNQNFWLARLELFNLAQDQQQLTSSFKNQLDFFVNIAHKIKRFTCSSCGFKRDKIFFVCPRCRSWHSITFRKELNQ</sequence>
<reference evidence="5" key="1">
    <citation type="submission" date="2016-10" db="EMBL/GenBank/DDBJ databases">
        <authorList>
            <person name="Varghese N."/>
            <person name="Submissions S."/>
        </authorList>
    </citation>
    <scope>NUCLEOTIDE SEQUENCE [LARGE SCALE GENOMIC DNA]</scope>
    <source>
        <strain evidence="5">DSM 16995</strain>
    </source>
</reference>
<keyword evidence="5" id="KW-1185">Reference proteome</keyword>
<dbReference type="SMART" id="SM00028">
    <property type="entry name" value="TPR"/>
    <property type="match status" value="3"/>
</dbReference>
<dbReference type="PROSITE" id="PS50005">
    <property type="entry name" value="TPR"/>
    <property type="match status" value="1"/>
</dbReference>
<name>A0A1G9I4B8_9BACT</name>
<dbReference type="OrthoDB" id="507476at2"/>
<dbReference type="Pfam" id="PF13432">
    <property type="entry name" value="TPR_16"/>
    <property type="match status" value="2"/>
</dbReference>
<dbReference type="PANTHER" id="PTHR45586:SF1">
    <property type="entry name" value="LIPOPOLYSACCHARIDE ASSEMBLY PROTEIN B"/>
    <property type="match status" value="1"/>
</dbReference>
<accession>A0A1G9I4B8</accession>